<name>A0ABT1GZQ7_9NOCA</name>
<feature type="transmembrane region" description="Helical" evidence="1">
    <location>
        <begin position="116"/>
        <end position="136"/>
    </location>
</feature>
<keyword evidence="2" id="KW-0732">Signal</keyword>
<feature type="transmembrane region" description="Helical" evidence="1">
    <location>
        <begin position="197"/>
        <end position="216"/>
    </location>
</feature>
<feature type="signal peptide" evidence="2">
    <location>
        <begin position="1"/>
        <end position="22"/>
    </location>
</feature>
<evidence type="ECO:0000256" key="1">
    <source>
        <dbReference type="SAM" id="Phobius"/>
    </source>
</evidence>
<keyword evidence="1" id="KW-0812">Transmembrane</keyword>
<dbReference type="EMBL" id="JAMTCG010000002">
    <property type="protein sequence ID" value="MCP2159850.1"/>
    <property type="molecule type" value="Genomic_DNA"/>
</dbReference>
<evidence type="ECO:0000313" key="3">
    <source>
        <dbReference type="EMBL" id="MCP2159850.1"/>
    </source>
</evidence>
<feature type="transmembrane region" description="Helical" evidence="1">
    <location>
        <begin position="236"/>
        <end position="253"/>
    </location>
</feature>
<dbReference type="RefSeq" id="WP_253653446.1">
    <property type="nucleotide sequence ID" value="NZ_BAAAOE010000001.1"/>
</dbReference>
<keyword evidence="1" id="KW-0472">Membrane</keyword>
<keyword evidence="4" id="KW-1185">Reference proteome</keyword>
<comment type="caution">
    <text evidence="3">The sequence shown here is derived from an EMBL/GenBank/DDBJ whole genome shotgun (WGS) entry which is preliminary data.</text>
</comment>
<feature type="transmembrane region" description="Helical" evidence="1">
    <location>
        <begin position="411"/>
        <end position="431"/>
    </location>
</feature>
<evidence type="ECO:0000256" key="2">
    <source>
        <dbReference type="SAM" id="SignalP"/>
    </source>
</evidence>
<feature type="chain" id="PRO_5045523967" evidence="2">
    <location>
        <begin position="23"/>
        <end position="440"/>
    </location>
</feature>
<reference evidence="3 4" key="1">
    <citation type="submission" date="2022-06" db="EMBL/GenBank/DDBJ databases">
        <title>Genomic Encyclopedia of Archaeal and Bacterial Type Strains, Phase II (KMG-II): from individual species to whole genera.</title>
        <authorList>
            <person name="Goeker M."/>
        </authorList>
    </citation>
    <scope>NUCLEOTIDE SEQUENCE [LARGE SCALE GENOMIC DNA]</scope>
    <source>
        <strain evidence="3 4">DSM 45037</strain>
    </source>
</reference>
<gene>
    <name evidence="3" type="ORF">LX12_001029</name>
</gene>
<dbReference type="Proteomes" id="UP001205740">
    <property type="component" value="Unassembled WGS sequence"/>
</dbReference>
<proteinExistence type="predicted"/>
<organism evidence="3 4">
    <name type="scientific">Williamsia serinedens</name>
    <dbReference type="NCBI Taxonomy" id="391736"/>
    <lineage>
        <taxon>Bacteria</taxon>
        <taxon>Bacillati</taxon>
        <taxon>Actinomycetota</taxon>
        <taxon>Actinomycetes</taxon>
        <taxon>Mycobacteriales</taxon>
        <taxon>Nocardiaceae</taxon>
        <taxon>Williamsia</taxon>
    </lineage>
</organism>
<sequence>MRERLVIVAVAMAAAPAGLFLAAPSSHGDIVGITPQPPGFPWESTTVASAWGLLAALAVCVGARRVADALFVGGIAAVVLLVVSISSAPPTVLTTVAAGVLLGAALQLARAADSRSCAVAVVIGAVVGILVAPLLARVRADGFGGPRRYADFLPSGQVSGTSTVDLGAAVLGTLSMLVLIACLVTRWRTTVAAPARGPILGAAALVVGGALVHWWFLRFISDSLRDETRTGLHTFYGGYVLLGLAVVAAMVHVGRTSLVWVAAAASTTAIATDGTTSGGAAVASMTVVLVAVAANVTTTVLRRTATDHRARGVVIAVVLLAVFSATQFVTEEPWAVVPILLGPFGVPVVVTMAIAAAVVAGRPEPATVVGALALLVLTRLTTGTDFGWTSYTPLSDGAGFDGIASSPSSTPQTVAALIALGLCGVVAAVLARRPTASRQF</sequence>
<feature type="transmembrane region" description="Helical" evidence="1">
    <location>
        <begin position="44"/>
        <end position="62"/>
    </location>
</feature>
<protein>
    <submittedName>
        <fullName evidence="3">Uncharacterized protein</fullName>
    </submittedName>
</protein>
<feature type="transmembrane region" description="Helical" evidence="1">
    <location>
        <begin position="166"/>
        <end position="185"/>
    </location>
</feature>
<evidence type="ECO:0000313" key="4">
    <source>
        <dbReference type="Proteomes" id="UP001205740"/>
    </source>
</evidence>
<accession>A0ABT1GZQ7</accession>
<feature type="transmembrane region" description="Helical" evidence="1">
    <location>
        <begin position="69"/>
        <end position="86"/>
    </location>
</feature>
<feature type="transmembrane region" description="Helical" evidence="1">
    <location>
        <begin position="92"/>
        <end position="109"/>
    </location>
</feature>
<feature type="transmembrane region" description="Helical" evidence="1">
    <location>
        <begin position="368"/>
        <end position="391"/>
    </location>
</feature>
<keyword evidence="1" id="KW-1133">Transmembrane helix</keyword>
<feature type="transmembrane region" description="Helical" evidence="1">
    <location>
        <begin position="336"/>
        <end position="361"/>
    </location>
</feature>
<feature type="transmembrane region" description="Helical" evidence="1">
    <location>
        <begin position="313"/>
        <end position="330"/>
    </location>
</feature>